<name>A0A097EMV2_9GAMM</name>
<comment type="similarity">
    <text evidence="1 8">Belongs to the SELO family.</text>
</comment>
<evidence type="ECO:0000256" key="2">
    <source>
        <dbReference type="ARBA" id="ARBA00022679"/>
    </source>
</evidence>
<proteinExistence type="inferred from homology"/>
<dbReference type="HAMAP" id="MF_00692">
    <property type="entry name" value="SelO"/>
    <property type="match status" value="1"/>
</dbReference>
<evidence type="ECO:0000256" key="6">
    <source>
        <dbReference type="ARBA" id="ARBA00022840"/>
    </source>
</evidence>
<keyword evidence="5 8" id="KW-0547">Nucleotide-binding</keyword>
<dbReference type="NCBIfam" id="NF000658">
    <property type="entry name" value="PRK00029.1"/>
    <property type="match status" value="1"/>
</dbReference>
<comment type="catalytic activity">
    <reaction evidence="8">
        <text>L-threonyl-[protein] + ATP = 3-O-(5'-adenylyl)-L-threonyl-[protein] + diphosphate</text>
        <dbReference type="Rhea" id="RHEA:54292"/>
        <dbReference type="Rhea" id="RHEA-COMP:11060"/>
        <dbReference type="Rhea" id="RHEA-COMP:13847"/>
        <dbReference type="ChEBI" id="CHEBI:30013"/>
        <dbReference type="ChEBI" id="CHEBI:30616"/>
        <dbReference type="ChEBI" id="CHEBI:33019"/>
        <dbReference type="ChEBI" id="CHEBI:138113"/>
        <dbReference type="EC" id="2.7.7.108"/>
    </reaction>
</comment>
<feature type="binding site" evidence="8">
    <location>
        <position position="250"/>
    </location>
    <ligand>
        <name>Mg(2+)</name>
        <dbReference type="ChEBI" id="CHEBI:18420"/>
    </ligand>
</feature>
<dbReference type="eggNOG" id="COG0397">
    <property type="taxonomic scope" value="Bacteria"/>
</dbReference>
<evidence type="ECO:0000256" key="5">
    <source>
        <dbReference type="ARBA" id="ARBA00022741"/>
    </source>
</evidence>
<evidence type="ECO:0000256" key="4">
    <source>
        <dbReference type="ARBA" id="ARBA00022723"/>
    </source>
</evidence>
<dbReference type="GO" id="GO:0070733">
    <property type="term" value="F:AMPylase activity"/>
    <property type="evidence" value="ECO:0007669"/>
    <property type="project" value="UniProtKB-EC"/>
</dbReference>
<evidence type="ECO:0000256" key="8">
    <source>
        <dbReference type="HAMAP-Rule" id="MF_00692"/>
    </source>
</evidence>
<dbReference type="EC" id="2.7.7.108" evidence="8"/>
<feature type="active site" description="Proton acceptor" evidence="8">
    <location>
        <position position="240"/>
    </location>
</feature>
<keyword evidence="2 8" id="KW-0808">Transferase</keyword>
<comment type="catalytic activity">
    <reaction evidence="8">
        <text>L-tyrosyl-[protein] + UTP = O-(5'-uridylyl)-L-tyrosyl-[protein] + diphosphate</text>
        <dbReference type="Rhea" id="RHEA:83887"/>
        <dbReference type="Rhea" id="RHEA-COMP:10136"/>
        <dbReference type="Rhea" id="RHEA-COMP:20238"/>
        <dbReference type="ChEBI" id="CHEBI:33019"/>
        <dbReference type="ChEBI" id="CHEBI:46398"/>
        <dbReference type="ChEBI" id="CHEBI:46858"/>
        <dbReference type="ChEBI" id="CHEBI:90602"/>
    </reaction>
</comment>
<keyword evidence="7 8" id="KW-0460">Magnesium</keyword>
<comment type="catalytic activity">
    <reaction evidence="8">
        <text>L-tyrosyl-[protein] + ATP = O-(5'-adenylyl)-L-tyrosyl-[protein] + diphosphate</text>
        <dbReference type="Rhea" id="RHEA:54288"/>
        <dbReference type="Rhea" id="RHEA-COMP:10136"/>
        <dbReference type="Rhea" id="RHEA-COMP:13846"/>
        <dbReference type="ChEBI" id="CHEBI:30616"/>
        <dbReference type="ChEBI" id="CHEBI:33019"/>
        <dbReference type="ChEBI" id="CHEBI:46858"/>
        <dbReference type="ChEBI" id="CHEBI:83624"/>
        <dbReference type="EC" id="2.7.7.108"/>
    </reaction>
</comment>
<organism evidence="9 10">
    <name type="scientific">Candidatus Francisella endociliophora</name>
    <dbReference type="NCBI Taxonomy" id="653937"/>
    <lineage>
        <taxon>Bacteria</taxon>
        <taxon>Pseudomonadati</taxon>
        <taxon>Pseudomonadota</taxon>
        <taxon>Gammaproteobacteria</taxon>
        <taxon>Thiotrichales</taxon>
        <taxon>Francisellaceae</taxon>
        <taxon>Francisella</taxon>
    </lineage>
</organism>
<evidence type="ECO:0000313" key="9">
    <source>
        <dbReference type="EMBL" id="AIT08897.1"/>
    </source>
</evidence>
<dbReference type="Pfam" id="PF02696">
    <property type="entry name" value="SelO"/>
    <property type="match status" value="1"/>
</dbReference>
<evidence type="ECO:0000256" key="7">
    <source>
        <dbReference type="ARBA" id="ARBA00022842"/>
    </source>
</evidence>
<feature type="binding site" evidence="8">
    <location>
        <position position="83"/>
    </location>
    <ligand>
        <name>ATP</name>
        <dbReference type="ChEBI" id="CHEBI:30616"/>
    </ligand>
</feature>
<dbReference type="STRING" id="1547445.LO80_02155"/>
<keyword evidence="3 8" id="KW-0548">Nucleotidyltransferase</keyword>
<reference evidence="9 10" key="1">
    <citation type="submission" date="2014-10" db="EMBL/GenBank/DDBJ databases">
        <title>Whole genome sequence of Francisella endociliophora strain FSC1006, isolated from a laboratory culture of the marine ciliate Euplotes raikovi.</title>
        <authorList>
            <person name="Granberg M."/>
            <person name="Backman S."/>
            <person name="Lundmark E."/>
            <person name="Nilsson E."/>
            <person name="Karlsson E."/>
            <person name="Thelaus J."/>
            <person name="Ohrman C."/>
            <person name="Larkeryd A."/>
            <person name="Stenberg P."/>
        </authorList>
    </citation>
    <scope>NUCLEOTIDE SEQUENCE [LARGE SCALE GENOMIC DNA]</scope>
    <source>
        <strain evidence="9 10">FSC1006</strain>
    </source>
</reference>
<keyword evidence="6 8" id="KW-0067">ATP-binding</keyword>
<feature type="binding site" evidence="8">
    <location>
        <position position="250"/>
    </location>
    <ligand>
        <name>ATP</name>
        <dbReference type="ChEBI" id="CHEBI:30616"/>
    </ligand>
</feature>
<keyword evidence="8" id="KW-0464">Manganese</keyword>
<keyword evidence="10" id="KW-1185">Reference proteome</keyword>
<dbReference type="PANTHER" id="PTHR32057">
    <property type="entry name" value="PROTEIN ADENYLYLTRANSFERASE SELO, MITOCHONDRIAL"/>
    <property type="match status" value="1"/>
</dbReference>
<feature type="binding site" evidence="8">
    <location>
        <position position="241"/>
    </location>
    <ligand>
        <name>Mg(2+)</name>
        <dbReference type="ChEBI" id="CHEBI:18420"/>
    </ligand>
</feature>
<dbReference type="PANTHER" id="PTHR32057:SF14">
    <property type="entry name" value="PROTEIN ADENYLYLTRANSFERASE SELO, MITOCHONDRIAL"/>
    <property type="match status" value="1"/>
</dbReference>
<dbReference type="InterPro" id="IPR003846">
    <property type="entry name" value="SelO"/>
</dbReference>
<protein>
    <recommendedName>
        <fullName evidence="8">Protein nucleotidyltransferase YdiU</fullName>
        <ecNumber evidence="8">2.7.7.-</ecNumber>
    </recommendedName>
    <alternativeName>
        <fullName evidence="8">Protein adenylyltransferase YdiU</fullName>
        <ecNumber evidence="8">2.7.7.108</ecNumber>
    </alternativeName>
    <alternativeName>
        <fullName evidence="8">Protein uridylyltransferase YdiU</fullName>
        <ecNumber evidence="8">2.7.7.-</ecNumber>
    </alternativeName>
</protein>
<dbReference type="GO" id="GO:0005524">
    <property type="term" value="F:ATP binding"/>
    <property type="evidence" value="ECO:0007669"/>
    <property type="project" value="UniProtKB-UniRule"/>
</dbReference>
<dbReference type="AlphaFoldDB" id="A0A097EMV2"/>
<comment type="catalytic activity">
    <reaction evidence="8">
        <text>L-seryl-[protein] + UTP = O-(5'-uridylyl)-L-seryl-[protein] + diphosphate</text>
        <dbReference type="Rhea" id="RHEA:64604"/>
        <dbReference type="Rhea" id="RHEA-COMP:9863"/>
        <dbReference type="Rhea" id="RHEA-COMP:16635"/>
        <dbReference type="ChEBI" id="CHEBI:29999"/>
        <dbReference type="ChEBI" id="CHEBI:33019"/>
        <dbReference type="ChEBI" id="CHEBI:46398"/>
        <dbReference type="ChEBI" id="CHEBI:156051"/>
    </reaction>
</comment>
<dbReference type="EC" id="2.7.7.-" evidence="8"/>
<feature type="binding site" evidence="8">
    <location>
        <position position="81"/>
    </location>
    <ligand>
        <name>ATP</name>
        <dbReference type="ChEBI" id="CHEBI:30616"/>
    </ligand>
</feature>
<dbReference type="EMBL" id="CP009574">
    <property type="protein sequence ID" value="AIT08897.1"/>
    <property type="molecule type" value="Genomic_DNA"/>
</dbReference>
<comment type="function">
    <text evidence="8">Nucleotidyltransferase involved in the post-translational modification of proteins. It can catalyze the addition of adenosine monophosphate (AMP) or uridine monophosphate (UMP) to a protein, resulting in modifications known as AMPylation and UMPylation.</text>
</comment>
<dbReference type="HOGENOM" id="CLU_010245_4_1_6"/>
<dbReference type="RefSeq" id="WP_040008138.1">
    <property type="nucleotide sequence ID" value="NZ_CP009574.1"/>
</dbReference>
<comment type="catalytic activity">
    <reaction evidence="8">
        <text>L-histidyl-[protein] + UTP = N(tele)-(5'-uridylyl)-L-histidyl-[protein] + diphosphate</text>
        <dbReference type="Rhea" id="RHEA:83891"/>
        <dbReference type="Rhea" id="RHEA-COMP:9745"/>
        <dbReference type="Rhea" id="RHEA-COMP:20239"/>
        <dbReference type="ChEBI" id="CHEBI:29979"/>
        <dbReference type="ChEBI" id="CHEBI:33019"/>
        <dbReference type="ChEBI" id="CHEBI:46398"/>
        <dbReference type="ChEBI" id="CHEBI:233474"/>
    </reaction>
</comment>
<dbReference type="KEGG" id="frf:LO80_02155"/>
<keyword evidence="4 8" id="KW-0479">Metal-binding</keyword>
<dbReference type="GO" id="GO:0030145">
    <property type="term" value="F:manganese ion binding"/>
    <property type="evidence" value="ECO:0007669"/>
    <property type="project" value="UniProtKB-UniRule"/>
</dbReference>
<sequence length="464" mass="52443">MVDFKYTYSKLSDKFYSKQLVYKYPNAKLLLLNESLANDLELGFCDCNDAEKLEFLLGYTSENPISQAYAGHQFGHFTMLGDGRAILIGEYQKPTGEIVDFHLKGAGLTDFSRGGDGKAALGPMLREYIVSEAMHNLGIPTSRILAVIITGENIQRNSLEQSAIAVRVASSHIRVGTFQYAAMLGQEYSQELLDYTLKRHNIAFGDNKALSLLDHVIDKQSSLITQWERVGFIHGVMNTDNMTISGETIDYGPCAFMDNYDPDTVFSSIDQGGRYAFANQASIAGWNIARLAESLLPLISLDQDEAIKLAQNKLEEYSNIYKDKWKKMFLSKLGLDSKVDKYDEIISNLLIEMLKNNLDYTNTFYDLSYEKFESLKSKGLSDWLDTYFKNKDIDLTKMKQVNPVIISRNHQVEKAIVSAENGKFGNLYSLLEVIKTPYKFENTKEKYMLEPKGDEKVKATFCGT</sequence>
<evidence type="ECO:0000256" key="1">
    <source>
        <dbReference type="ARBA" id="ARBA00009747"/>
    </source>
</evidence>
<accession>A0A097EMV2</accession>
<gene>
    <name evidence="8" type="primary">ydiU</name>
    <name evidence="8" type="synonym">selO</name>
    <name evidence="9" type="ORF">LO80_02155</name>
</gene>
<feature type="binding site" evidence="8">
    <location>
        <position position="104"/>
    </location>
    <ligand>
        <name>ATP</name>
        <dbReference type="ChEBI" id="CHEBI:30616"/>
    </ligand>
</feature>
<comment type="catalytic activity">
    <reaction evidence="8">
        <text>L-seryl-[protein] + ATP = 3-O-(5'-adenylyl)-L-seryl-[protein] + diphosphate</text>
        <dbReference type="Rhea" id="RHEA:58120"/>
        <dbReference type="Rhea" id="RHEA-COMP:9863"/>
        <dbReference type="Rhea" id="RHEA-COMP:15073"/>
        <dbReference type="ChEBI" id="CHEBI:29999"/>
        <dbReference type="ChEBI" id="CHEBI:30616"/>
        <dbReference type="ChEBI" id="CHEBI:33019"/>
        <dbReference type="ChEBI" id="CHEBI:142516"/>
        <dbReference type="EC" id="2.7.7.108"/>
    </reaction>
</comment>
<dbReference type="Proteomes" id="UP000029672">
    <property type="component" value="Chromosome"/>
</dbReference>
<dbReference type="OrthoDB" id="9776281at2"/>
<feature type="binding site" evidence="8">
    <location>
        <position position="117"/>
    </location>
    <ligand>
        <name>ATP</name>
        <dbReference type="ChEBI" id="CHEBI:30616"/>
    </ligand>
</feature>
<evidence type="ECO:0000313" key="10">
    <source>
        <dbReference type="Proteomes" id="UP000029672"/>
    </source>
</evidence>
<feature type="binding site" evidence="8">
    <location>
        <position position="84"/>
    </location>
    <ligand>
        <name>ATP</name>
        <dbReference type="ChEBI" id="CHEBI:30616"/>
    </ligand>
</feature>
<comment type="cofactor">
    <cofactor evidence="8">
        <name>Mg(2+)</name>
        <dbReference type="ChEBI" id="CHEBI:18420"/>
    </cofactor>
    <cofactor evidence="8">
        <name>Mn(2+)</name>
        <dbReference type="ChEBI" id="CHEBI:29035"/>
    </cofactor>
</comment>
<feature type="binding site" evidence="8">
    <location>
        <position position="174"/>
    </location>
    <ligand>
        <name>ATP</name>
        <dbReference type="ChEBI" id="CHEBI:30616"/>
    </ligand>
</feature>
<evidence type="ECO:0000256" key="3">
    <source>
        <dbReference type="ARBA" id="ARBA00022695"/>
    </source>
</evidence>
<feature type="binding site" evidence="8">
    <location>
        <position position="116"/>
    </location>
    <ligand>
        <name>ATP</name>
        <dbReference type="ChEBI" id="CHEBI:30616"/>
    </ligand>
</feature>
<dbReference type="GO" id="GO:0000287">
    <property type="term" value="F:magnesium ion binding"/>
    <property type="evidence" value="ECO:0007669"/>
    <property type="project" value="UniProtKB-UniRule"/>
</dbReference>
<feature type="binding site" evidence="8">
    <location>
        <position position="167"/>
    </location>
    <ligand>
        <name>ATP</name>
        <dbReference type="ChEBI" id="CHEBI:30616"/>
    </ligand>
</feature>